<dbReference type="EMBL" id="UAWO01000002">
    <property type="protein sequence ID" value="SQC08246.1"/>
    <property type="molecule type" value="Genomic_DNA"/>
</dbReference>
<proteinExistence type="predicted"/>
<reference evidence="1 2" key="1">
    <citation type="submission" date="2018-06" db="EMBL/GenBank/DDBJ databases">
        <authorList>
            <consortium name="Pathogen Informatics"/>
            <person name="Doyle S."/>
        </authorList>
    </citation>
    <scope>NUCLEOTIDE SEQUENCE [LARGE SCALE GENOMIC DNA]</scope>
    <source>
        <strain evidence="1 2">NCTC8081</strain>
    </source>
</reference>
<evidence type="ECO:0000313" key="1">
    <source>
        <dbReference type="EMBL" id="SQC08246.1"/>
    </source>
</evidence>
<dbReference type="AlphaFoldDB" id="A0A2X3C8S7"/>
<dbReference type="RefSeq" id="WP_111946003.1">
    <property type="nucleotide sequence ID" value="NZ_CATNYA010000121.1"/>
</dbReference>
<sequence>MSARRKNKDKEKDSFNKKLVAKLLEIQGKTYEEWIEEKHEEFLDNEDAENQLLAGLDTLKENLLSCYEKIA</sequence>
<gene>
    <name evidence="1" type="ORF">NCTC8081_02166</name>
</gene>
<name>A0A2X3C8S7_CLOPF</name>
<dbReference type="Proteomes" id="UP000250234">
    <property type="component" value="Unassembled WGS sequence"/>
</dbReference>
<evidence type="ECO:0000313" key="2">
    <source>
        <dbReference type="Proteomes" id="UP000250234"/>
    </source>
</evidence>
<protein>
    <submittedName>
        <fullName evidence="1">Uncharacterized protein</fullName>
    </submittedName>
</protein>
<accession>A0A2X3C8S7</accession>
<organism evidence="1 2">
    <name type="scientific">Clostridium perfringens</name>
    <dbReference type="NCBI Taxonomy" id="1502"/>
    <lineage>
        <taxon>Bacteria</taxon>
        <taxon>Bacillati</taxon>
        <taxon>Bacillota</taxon>
        <taxon>Clostridia</taxon>
        <taxon>Eubacteriales</taxon>
        <taxon>Clostridiaceae</taxon>
        <taxon>Clostridium</taxon>
    </lineage>
</organism>